<comment type="similarity">
    <text evidence="2">Belongs to the MoaE family.</text>
</comment>
<feature type="compositionally biased region" description="Low complexity" evidence="14">
    <location>
        <begin position="22"/>
        <end position="36"/>
    </location>
</feature>
<evidence type="ECO:0000256" key="1">
    <source>
        <dbReference type="ARBA" id="ARBA00005046"/>
    </source>
</evidence>
<name>H5URR7_9MICO</name>
<keyword evidence="4" id="KW-0808">Transferase</keyword>
<accession>H5URR7</accession>
<feature type="region of interest" description="Disordered" evidence="14">
    <location>
        <begin position="1"/>
        <end position="36"/>
    </location>
</feature>
<comment type="pathway">
    <text evidence="1">Cofactor biosynthesis; molybdopterin biosynthesis.</text>
</comment>
<evidence type="ECO:0000313" key="15">
    <source>
        <dbReference type="EMBL" id="GAB48425.1"/>
    </source>
</evidence>
<evidence type="ECO:0000313" key="16">
    <source>
        <dbReference type="Proteomes" id="UP000004367"/>
    </source>
</evidence>
<proteinExistence type="inferred from homology"/>
<evidence type="ECO:0000256" key="14">
    <source>
        <dbReference type="SAM" id="MobiDB-lite"/>
    </source>
</evidence>
<dbReference type="InterPro" id="IPR036563">
    <property type="entry name" value="MoaE_sf"/>
</dbReference>
<protein>
    <recommendedName>
        <fullName evidence="9">Molybdopterin synthase catalytic subunit 1</fullName>
        <ecNumber evidence="3">2.8.1.12</ecNumber>
    </recommendedName>
    <alternativeName>
        <fullName evidence="13">MPT synthase subunit 2 1</fullName>
    </alternativeName>
    <alternativeName>
        <fullName evidence="10">Molybdenum cofactor biosynthesis protein E 1</fullName>
    </alternativeName>
    <alternativeName>
        <fullName evidence="11">Molybdopterin-converting factor large subunit 1</fullName>
    </alternativeName>
    <alternativeName>
        <fullName evidence="12">Molybdopterin-converting factor subunit 2 1</fullName>
    </alternativeName>
</protein>
<evidence type="ECO:0000256" key="4">
    <source>
        <dbReference type="ARBA" id="ARBA00022679"/>
    </source>
</evidence>
<sequence>MHADHATTGAIMGEPISGGMPATTDATEGHDAAAAADGAARPLVGVREEPLSVDEVLAAVTHPRVGGVVTFLGVVRNHDDGKGVDGLDYSAHPTATDALTRLVQATLRRDGVVTVAAVHRTGHLDVGDLAVVLAVGAEHRGEAFEACRALIDDLKAEVPIWKHQLFDDGSDEWVGTP</sequence>
<dbReference type="STRING" id="1089455.MOPEL_073_00650"/>
<evidence type="ECO:0000256" key="7">
    <source>
        <dbReference type="ARBA" id="ARBA00026066"/>
    </source>
</evidence>
<comment type="catalytic activity">
    <reaction evidence="8">
        <text>2 [molybdopterin-synthase sulfur-carrier protein]-C-terminal-Gly-aminoethanethioate + cyclic pyranopterin phosphate + H2O = molybdopterin + 2 [molybdopterin-synthase sulfur-carrier protein]-C-terminal Gly-Gly + 2 H(+)</text>
        <dbReference type="Rhea" id="RHEA:26333"/>
        <dbReference type="Rhea" id="RHEA-COMP:12202"/>
        <dbReference type="Rhea" id="RHEA-COMP:19907"/>
        <dbReference type="ChEBI" id="CHEBI:15377"/>
        <dbReference type="ChEBI" id="CHEBI:15378"/>
        <dbReference type="ChEBI" id="CHEBI:58698"/>
        <dbReference type="ChEBI" id="CHEBI:59648"/>
        <dbReference type="ChEBI" id="CHEBI:90778"/>
        <dbReference type="ChEBI" id="CHEBI:232372"/>
        <dbReference type="EC" id="2.8.1.12"/>
    </reaction>
</comment>
<dbReference type="EC" id="2.8.1.12" evidence="3"/>
<dbReference type="eggNOG" id="COG0314">
    <property type="taxonomic scope" value="Bacteria"/>
</dbReference>
<dbReference type="Gene3D" id="3.90.1170.40">
    <property type="entry name" value="Molybdopterin biosynthesis MoaE subunit"/>
    <property type="match status" value="1"/>
</dbReference>
<dbReference type="GO" id="GO:0006777">
    <property type="term" value="P:Mo-molybdopterin cofactor biosynthetic process"/>
    <property type="evidence" value="ECO:0007669"/>
    <property type="project" value="UniProtKB-KW"/>
</dbReference>
<evidence type="ECO:0000256" key="11">
    <source>
        <dbReference type="ARBA" id="ARBA00078352"/>
    </source>
</evidence>
<reference evidence="15 16" key="1">
    <citation type="submission" date="2012-02" db="EMBL/GenBank/DDBJ databases">
        <title>Whole genome shotgun sequence of Mobilicoccus pelagius NBRC 104925.</title>
        <authorList>
            <person name="Yoshida Y."/>
            <person name="Hosoyama A."/>
            <person name="Tsuchikane K."/>
            <person name="Katsumata H."/>
            <person name="Yamazaki S."/>
            <person name="Fujita N."/>
        </authorList>
    </citation>
    <scope>NUCLEOTIDE SEQUENCE [LARGE SCALE GENOMIC DNA]</scope>
    <source>
        <strain evidence="15 16">NBRC 104925</strain>
    </source>
</reference>
<evidence type="ECO:0000256" key="12">
    <source>
        <dbReference type="ARBA" id="ARBA00080680"/>
    </source>
</evidence>
<dbReference type="CDD" id="cd00756">
    <property type="entry name" value="MoaE"/>
    <property type="match status" value="1"/>
</dbReference>
<comment type="caution">
    <text evidence="15">The sequence shown here is derived from an EMBL/GenBank/DDBJ whole genome shotgun (WGS) entry which is preliminary data.</text>
</comment>
<dbReference type="AlphaFoldDB" id="H5URR7"/>
<evidence type="ECO:0000256" key="2">
    <source>
        <dbReference type="ARBA" id="ARBA00005426"/>
    </source>
</evidence>
<dbReference type="EMBL" id="BAFE01000052">
    <property type="protein sequence ID" value="GAB48425.1"/>
    <property type="molecule type" value="Genomic_DNA"/>
</dbReference>
<dbReference type="Proteomes" id="UP000004367">
    <property type="component" value="Unassembled WGS sequence"/>
</dbReference>
<comment type="subunit">
    <text evidence="7">Heterotetramer of 2 MoaD subunits and 2 MoaE subunits. Also stable as homodimer. The enzyme changes between these two forms during catalysis.</text>
</comment>
<evidence type="ECO:0000256" key="5">
    <source>
        <dbReference type="ARBA" id="ARBA00023150"/>
    </source>
</evidence>
<keyword evidence="16" id="KW-1185">Reference proteome</keyword>
<gene>
    <name evidence="15" type="primary">moaE</name>
    <name evidence="15" type="ORF">MOPEL_073_00650</name>
</gene>
<comment type="function">
    <text evidence="6">Converts molybdopterin precursor Z into molybdopterin. This requires the incorporation of two sulfur atoms into precursor Z to generate a dithiolene group. The sulfur is provided by MoaD.</text>
</comment>
<dbReference type="Pfam" id="PF02391">
    <property type="entry name" value="MoaE"/>
    <property type="match status" value="1"/>
</dbReference>
<evidence type="ECO:0000256" key="9">
    <source>
        <dbReference type="ARBA" id="ARBA00072424"/>
    </source>
</evidence>
<dbReference type="FunFam" id="3.90.1170.40:FF:000004">
    <property type="entry name" value="Molybdopterin biosynthesis protein MoeE"/>
    <property type="match status" value="1"/>
</dbReference>
<keyword evidence="5" id="KW-0501">Molybdenum cofactor biosynthesis</keyword>
<dbReference type="SUPFAM" id="SSF54690">
    <property type="entry name" value="Molybdopterin synthase subunit MoaE"/>
    <property type="match status" value="1"/>
</dbReference>
<evidence type="ECO:0000256" key="10">
    <source>
        <dbReference type="ARBA" id="ARBA00076955"/>
    </source>
</evidence>
<organism evidence="15 16">
    <name type="scientific">Mobilicoccus pelagius NBRC 104925</name>
    <dbReference type="NCBI Taxonomy" id="1089455"/>
    <lineage>
        <taxon>Bacteria</taxon>
        <taxon>Bacillati</taxon>
        <taxon>Actinomycetota</taxon>
        <taxon>Actinomycetes</taxon>
        <taxon>Micrococcales</taxon>
        <taxon>Dermatophilaceae</taxon>
        <taxon>Mobilicoccus</taxon>
    </lineage>
</organism>
<dbReference type="InterPro" id="IPR003448">
    <property type="entry name" value="Mopterin_biosynth_MoaE"/>
</dbReference>
<evidence type="ECO:0000256" key="8">
    <source>
        <dbReference type="ARBA" id="ARBA00049878"/>
    </source>
</evidence>
<evidence type="ECO:0000256" key="3">
    <source>
        <dbReference type="ARBA" id="ARBA00011950"/>
    </source>
</evidence>
<evidence type="ECO:0000256" key="13">
    <source>
        <dbReference type="ARBA" id="ARBA00080739"/>
    </source>
</evidence>
<evidence type="ECO:0000256" key="6">
    <source>
        <dbReference type="ARBA" id="ARBA00025448"/>
    </source>
</evidence>
<dbReference type="GO" id="GO:0030366">
    <property type="term" value="F:molybdopterin synthase activity"/>
    <property type="evidence" value="ECO:0007669"/>
    <property type="project" value="UniProtKB-EC"/>
</dbReference>
<dbReference type="PANTHER" id="PTHR23404">
    <property type="entry name" value="MOLYBDOPTERIN SYNTHASE RELATED"/>
    <property type="match status" value="1"/>
</dbReference>